<dbReference type="PROSITE" id="PS50066">
    <property type="entry name" value="MADS_BOX_2"/>
    <property type="match status" value="1"/>
</dbReference>
<evidence type="ECO:0000259" key="7">
    <source>
        <dbReference type="PROSITE" id="PS50066"/>
    </source>
</evidence>
<evidence type="ECO:0000256" key="5">
    <source>
        <dbReference type="ARBA" id="ARBA00023242"/>
    </source>
</evidence>
<proteinExistence type="predicted"/>
<dbReference type="InterPro" id="IPR002100">
    <property type="entry name" value="TF_MADSbox"/>
</dbReference>
<comment type="subcellular location">
    <subcellularLocation>
        <location evidence="1">Nucleus</location>
    </subcellularLocation>
</comment>
<dbReference type="InterPro" id="IPR036879">
    <property type="entry name" value="TF_MADSbox_sf"/>
</dbReference>
<dbReference type="GO" id="GO:0000981">
    <property type="term" value="F:DNA-binding transcription factor activity, RNA polymerase II-specific"/>
    <property type="evidence" value="ECO:0007669"/>
    <property type="project" value="TreeGrafter"/>
</dbReference>
<accession>A0A498HDU1</accession>
<gene>
    <name evidence="8" type="ORF">DVH24_027752</name>
</gene>
<dbReference type="SUPFAM" id="SSF55455">
    <property type="entry name" value="SRF-like"/>
    <property type="match status" value="1"/>
</dbReference>
<dbReference type="SMART" id="SM00432">
    <property type="entry name" value="MADS"/>
    <property type="match status" value="1"/>
</dbReference>
<feature type="region of interest" description="Disordered" evidence="6">
    <location>
        <begin position="97"/>
        <end position="119"/>
    </location>
</feature>
<dbReference type="Pfam" id="PF00319">
    <property type="entry name" value="SRF-TF"/>
    <property type="match status" value="1"/>
</dbReference>
<feature type="compositionally biased region" description="Polar residues" evidence="6">
    <location>
        <begin position="97"/>
        <end position="114"/>
    </location>
</feature>
<comment type="caution">
    <text evidence="8">The sequence shown here is derived from an EMBL/GenBank/DDBJ whole genome shotgun (WGS) entry which is preliminary data.</text>
</comment>
<evidence type="ECO:0000256" key="6">
    <source>
        <dbReference type="SAM" id="MobiDB-lite"/>
    </source>
</evidence>
<evidence type="ECO:0000256" key="4">
    <source>
        <dbReference type="ARBA" id="ARBA00023163"/>
    </source>
</evidence>
<organism evidence="8 9">
    <name type="scientific">Malus domestica</name>
    <name type="common">Apple</name>
    <name type="synonym">Pyrus malus</name>
    <dbReference type="NCBI Taxonomy" id="3750"/>
    <lineage>
        <taxon>Eukaryota</taxon>
        <taxon>Viridiplantae</taxon>
        <taxon>Streptophyta</taxon>
        <taxon>Embryophyta</taxon>
        <taxon>Tracheophyta</taxon>
        <taxon>Spermatophyta</taxon>
        <taxon>Magnoliopsida</taxon>
        <taxon>eudicotyledons</taxon>
        <taxon>Gunneridae</taxon>
        <taxon>Pentapetalae</taxon>
        <taxon>rosids</taxon>
        <taxon>fabids</taxon>
        <taxon>Rosales</taxon>
        <taxon>Rosaceae</taxon>
        <taxon>Amygdaloideae</taxon>
        <taxon>Maleae</taxon>
        <taxon>Malus</taxon>
    </lineage>
</organism>
<evidence type="ECO:0000256" key="2">
    <source>
        <dbReference type="ARBA" id="ARBA00023015"/>
    </source>
</evidence>
<dbReference type="AlphaFoldDB" id="A0A498HDU1"/>
<dbReference type="PANTHER" id="PTHR11945:SF405">
    <property type="entry name" value="MADS-BOX TRANSCRIPTION FACTOR FAMILY PROTEIN"/>
    <property type="match status" value="1"/>
</dbReference>
<keyword evidence="3" id="KW-0238">DNA-binding</keyword>
<feature type="domain" description="MADS-box" evidence="7">
    <location>
        <begin position="22"/>
        <end position="82"/>
    </location>
</feature>
<evidence type="ECO:0000313" key="9">
    <source>
        <dbReference type="Proteomes" id="UP000290289"/>
    </source>
</evidence>
<evidence type="ECO:0000256" key="1">
    <source>
        <dbReference type="ARBA" id="ARBA00004123"/>
    </source>
</evidence>
<feature type="region of interest" description="Disordered" evidence="6">
    <location>
        <begin position="1"/>
        <end position="22"/>
    </location>
</feature>
<keyword evidence="5" id="KW-0539">Nucleus</keyword>
<keyword evidence="4" id="KW-0804">Transcription</keyword>
<sequence length="249" mass="28226">MAKGPDNKITDKDIANGKKERECRRRVEIKRVEDKNKRHVTFSKRKRGIFNKAAELSVLTGAETAAIVVSSNGKVFCFGSPSPDAVIDLYLGDNTSSLPEGQPDNHLQNNNIHHSSSKKQIEDYVKASRRLKEAKILKGGKNSNNNGGEGGETGCSYGWWERWIGMMSSLEELEEYRDALYKLKHNVEVRTNQMIRETSPSNHFSPLLFMDDIWSSPELSQGQGWPRNLISSYDIDVKKYDWNGVTYLL</sequence>
<dbReference type="PANTHER" id="PTHR11945">
    <property type="entry name" value="MADS BOX PROTEIN"/>
    <property type="match status" value="1"/>
</dbReference>
<dbReference type="GO" id="GO:0046983">
    <property type="term" value="F:protein dimerization activity"/>
    <property type="evidence" value="ECO:0007669"/>
    <property type="project" value="InterPro"/>
</dbReference>
<evidence type="ECO:0000313" key="8">
    <source>
        <dbReference type="EMBL" id="RXH67605.1"/>
    </source>
</evidence>
<evidence type="ECO:0000256" key="3">
    <source>
        <dbReference type="ARBA" id="ARBA00023125"/>
    </source>
</evidence>
<protein>
    <recommendedName>
        <fullName evidence="7">MADS-box domain-containing protein</fullName>
    </recommendedName>
</protein>
<dbReference type="Gene3D" id="3.40.1810.10">
    <property type="entry name" value="Transcription factor, MADS-box"/>
    <property type="match status" value="1"/>
</dbReference>
<dbReference type="GO" id="GO:0005634">
    <property type="term" value="C:nucleus"/>
    <property type="evidence" value="ECO:0007669"/>
    <property type="project" value="UniProtKB-SubCell"/>
</dbReference>
<keyword evidence="2" id="KW-0805">Transcription regulation</keyword>
<name>A0A498HDU1_MALDO</name>
<dbReference type="EMBL" id="RDQH01000343">
    <property type="protein sequence ID" value="RXH67605.1"/>
    <property type="molecule type" value="Genomic_DNA"/>
</dbReference>
<reference evidence="8 9" key="1">
    <citation type="submission" date="2018-10" db="EMBL/GenBank/DDBJ databases">
        <title>A high-quality apple genome assembly.</title>
        <authorList>
            <person name="Hu J."/>
        </authorList>
    </citation>
    <scope>NUCLEOTIDE SEQUENCE [LARGE SCALE GENOMIC DNA]</scope>
    <source>
        <strain evidence="9">cv. HFTH1</strain>
        <tissue evidence="8">Young leaf</tissue>
    </source>
</reference>
<dbReference type="Proteomes" id="UP000290289">
    <property type="component" value="Chromosome 17"/>
</dbReference>
<dbReference type="GO" id="GO:0000978">
    <property type="term" value="F:RNA polymerase II cis-regulatory region sequence-specific DNA binding"/>
    <property type="evidence" value="ECO:0007669"/>
    <property type="project" value="TreeGrafter"/>
</dbReference>
<dbReference type="PRINTS" id="PR00404">
    <property type="entry name" value="MADSDOMAIN"/>
</dbReference>
<keyword evidence="9" id="KW-1185">Reference proteome</keyword>